<dbReference type="AlphaFoldDB" id="A0A495JSE6"/>
<organism evidence="1 2">
    <name type="scientific">Micromonospora pisi</name>
    <dbReference type="NCBI Taxonomy" id="589240"/>
    <lineage>
        <taxon>Bacteria</taxon>
        <taxon>Bacillati</taxon>
        <taxon>Actinomycetota</taxon>
        <taxon>Actinomycetes</taxon>
        <taxon>Micromonosporales</taxon>
        <taxon>Micromonosporaceae</taxon>
        <taxon>Micromonospora</taxon>
    </lineage>
</organism>
<comment type="caution">
    <text evidence="1">The sequence shown here is derived from an EMBL/GenBank/DDBJ whole genome shotgun (WGS) entry which is preliminary data.</text>
</comment>
<name>A0A495JSE6_9ACTN</name>
<gene>
    <name evidence="1" type="ORF">BDK92_6189</name>
</gene>
<accession>A0A495JSE6</accession>
<protein>
    <submittedName>
        <fullName evidence="1">Uncharacterized protein</fullName>
    </submittedName>
</protein>
<dbReference type="Proteomes" id="UP000277671">
    <property type="component" value="Unassembled WGS sequence"/>
</dbReference>
<evidence type="ECO:0000313" key="1">
    <source>
        <dbReference type="EMBL" id="RKR91781.1"/>
    </source>
</evidence>
<sequence length="228" mass="24938">MGATGNCRHEYPVRITYRILSTTCRRGCFRTLPGSLVNGNNSSMTVSMQTAVVICSLVFVVGTAAQNFVIIDLESVHGGWRGVRRRTPSRRHPVSSSASVLSAACISWETPSGCLPSRACLSLLGRDTRQRDAGSRRGRHSARGLRGHKRPIRYGRTAALARRRRWSGAPRADPACITCGVPDSVGPRRRRTRSCTSRPSPRVAATRSSAPCWGPCRIRERTLAPDLT</sequence>
<evidence type="ECO:0000313" key="2">
    <source>
        <dbReference type="Proteomes" id="UP000277671"/>
    </source>
</evidence>
<reference evidence="1 2" key="1">
    <citation type="submission" date="2018-10" db="EMBL/GenBank/DDBJ databases">
        <title>Sequencing the genomes of 1000 actinobacteria strains.</title>
        <authorList>
            <person name="Klenk H.-P."/>
        </authorList>
    </citation>
    <scope>NUCLEOTIDE SEQUENCE [LARGE SCALE GENOMIC DNA]</scope>
    <source>
        <strain evidence="1 2">DSM 45175</strain>
    </source>
</reference>
<keyword evidence="2" id="KW-1185">Reference proteome</keyword>
<proteinExistence type="predicted"/>
<dbReference type="EMBL" id="RBKT01000001">
    <property type="protein sequence ID" value="RKR91781.1"/>
    <property type="molecule type" value="Genomic_DNA"/>
</dbReference>